<proteinExistence type="inferred from homology"/>
<gene>
    <name evidence="7" type="ORF">BN1204_062360</name>
</gene>
<feature type="region of interest" description="Disordered" evidence="6">
    <location>
        <begin position="1"/>
        <end position="30"/>
    </location>
</feature>
<comment type="subcellular location">
    <subcellularLocation>
        <location evidence="1">Nucleus</location>
    </subcellularLocation>
</comment>
<reference evidence="7" key="1">
    <citation type="journal article" date="2015" name="PLoS ONE">
        <title>Comprehensive Evaluation of Toxoplasma gondii VEG and Neospora caninum LIV Genomes with Tachyzoite Stage Transcriptome and Proteome Defines Novel Transcript Features.</title>
        <authorList>
            <person name="Ramaprasad A."/>
            <person name="Mourier T."/>
            <person name="Naeem R."/>
            <person name="Malas T.B."/>
            <person name="Moussa E."/>
            <person name="Panigrahi A."/>
            <person name="Vermont S.J."/>
            <person name="Otto T.D."/>
            <person name="Wastling J."/>
            <person name="Pain A."/>
        </authorList>
    </citation>
    <scope>NUCLEOTIDE SEQUENCE</scope>
    <source>
        <strain evidence="7">Liverpool</strain>
    </source>
</reference>
<dbReference type="SUPFAM" id="SSF46785">
    <property type="entry name" value="Winged helix' DNA-binding domain"/>
    <property type="match status" value="1"/>
</dbReference>
<keyword evidence="3 7" id="KW-0240">DNA-directed RNA polymerase</keyword>
<dbReference type="GO" id="GO:0005666">
    <property type="term" value="C:RNA polymerase III complex"/>
    <property type="evidence" value="ECO:0007669"/>
    <property type="project" value="InterPro"/>
</dbReference>
<keyword evidence="4" id="KW-0804">Transcription</keyword>
<organism evidence="7">
    <name type="scientific">Neospora caninum (strain Liverpool)</name>
    <dbReference type="NCBI Taxonomy" id="572307"/>
    <lineage>
        <taxon>Eukaryota</taxon>
        <taxon>Sar</taxon>
        <taxon>Alveolata</taxon>
        <taxon>Apicomplexa</taxon>
        <taxon>Conoidasida</taxon>
        <taxon>Coccidia</taxon>
        <taxon>Eucoccidiorida</taxon>
        <taxon>Eimeriorina</taxon>
        <taxon>Sarcocystidae</taxon>
        <taxon>Neospora</taxon>
    </lineage>
</organism>
<dbReference type="GO" id="GO:0006383">
    <property type="term" value="P:transcription by RNA polymerase III"/>
    <property type="evidence" value="ECO:0007669"/>
    <property type="project" value="InterPro"/>
</dbReference>
<dbReference type="InterPro" id="IPR036390">
    <property type="entry name" value="WH_DNA-bd_sf"/>
</dbReference>
<evidence type="ECO:0000256" key="2">
    <source>
        <dbReference type="ARBA" id="ARBA00011038"/>
    </source>
</evidence>
<feature type="compositionally biased region" description="Low complexity" evidence="6">
    <location>
        <begin position="17"/>
        <end position="30"/>
    </location>
</feature>
<dbReference type="Gene3D" id="1.10.10.10">
    <property type="entry name" value="Winged helix-like DNA-binding domain superfamily/Winged helix DNA-binding domain"/>
    <property type="match status" value="1"/>
</dbReference>
<dbReference type="EMBL" id="LN714487">
    <property type="protein sequence ID" value="CEL70552.1"/>
    <property type="molecule type" value="Genomic_DNA"/>
</dbReference>
<evidence type="ECO:0000256" key="4">
    <source>
        <dbReference type="ARBA" id="ARBA00023163"/>
    </source>
</evidence>
<dbReference type="AlphaFoldDB" id="A0A0F7UR46"/>
<dbReference type="InterPro" id="IPR007832">
    <property type="entry name" value="RNA_pol_Rpc34"/>
</dbReference>
<dbReference type="InterPro" id="IPR016049">
    <property type="entry name" value="RNA_pol_Rpc34-like"/>
</dbReference>
<protein>
    <submittedName>
        <fullName evidence="7">DNA-directed RNA polymerases III, 39 kDa polypeptide, putative</fullName>
    </submittedName>
</protein>
<evidence type="ECO:0000256" key="6">
    <source>
        <dbReference type="SAM" id="MobiDB-lite"/>
    </source>
</evidence>
<dbReference type="Pfam" id="PF05158">
    <property type="entry name" value="RNA_pol_Rpc34"/>
    <property type="match status" value="1"/>
</dbReference>
<keyword evidence="5" id="KW-0539">Nucleus</keyword>
<evidence type="ECO:0000313" key="7">
    <source>
        <dbReference type="EMBL" id="CEL70552.1"/>
    </source>
</evidence>
<name>A0A0F7UR46_NEOCL</name>
<dbReference type="PANTHER" id="PTHR12780">
    <property type="entry name" value="RNA POLYMERASE III DNA DIRECTED , 39KD SUBUNIT-RELATED"/>
    <property type="match status" value="1"/>
</dbReference>
<sequence>MSTPDGSREASGPQTLSAPPASNSAASPRSASLTAADLQAAYTLGQQHESELTQELLLEQGWPKEKIVAAFNRLTEARAAVIRRKGAGLCCLLRPSNVIGKLKTLDAFDYKVYCAIEQAGTTGVWTADLRKSTGLQTHIIQRSVKQLCDFLKLIKPVKSIHVKNRKMYILAHLEPAKEIAGGSFYSNGEFNEHLVEHLREQTRTFLQNAGTASFQALAAYTRSSGERNGATFSDEDLEKVLNSLEFEQKICRVPTLGQPTFVWSKFPALYDPSGLPCSTCPVKSSCYSREENKISPANCEYLSSWLGLDFEVDATSEAEEASAADP</sequence>
<dbReference type="InterPro" id="IPR036388">
    <property type="entry name" value="WH-like_DNA-bd_sf"/>
</dbReference>
<accession>A0A0F7UR46</accession>
<evidence type="ECO:0000256" key="1">
    <source>
        <dbReference type="ARBA" id="ARBA00004123"/>
    </source>
</evidence>
<comment type="similarity">
    <text evidence="2">Belongs to the eukaryotic RPC34/RPC39 RNA polymerase subunit family.</text>
</comment>
<evidence type="ECO:0000256" key="3">
    <source>
        <dbReference type="ARBA" id="ARBA00022478"/>
    </source>
</evidence>
<evidence type="ECO:0000256" key="5">
    <source>
        <dbReference type="ARBA" id="ARBA00023242"/>
    </source>
</evidence>